<sequence length="889" mass="104259">MAKIKNKKTREEKLAQARRHKKEKYEELKKDPIKYAEQKEKERLRYLKRKEQNKIKNIKDLTPRQQRLQRKKWRENAKKYTEKKKRNKQIEQMLIENSPPTSDSEEVNARNEHPQTQDLDPLEGSSEKKENLEAACTDCIQYKRKLRRLRYLHVKKLGILKKKLERERNKRKSLNKKLERVRFDNKRSQKNNPSTEEKVDSLISNINENSKEQIKKKLIFGEVLKKELTKGFQTLKKKDRRQFSNIVVKDRENFKKHKILLSTSSFTVRNSKLEAEIAENNIKQDVNDFFEEDDNSRLAADKKEYIKKGRITKQKRYLSDTLINLHKKFLATHSYALGYSTFCRIRPFWIVYPKESNRNTCSCIVHINMDLLIKSLQKHKIIRETNGSLLLESLCCDIRSENCLSRRCETCSKRVINYLEFENNKYIKYHEWGTQIVKYNVKGEDKYSKKTTKLQLQDLPRNLIKKLEDSLPHYLKHSLNVIVQYKNIDALKKSLTPKEVLIHMDFSENYNTKFHEEVQSRHFGSSPEQITLHTSVSYLIEPETGLLKTYSMCTVSDCCRHDAEAIWAHVIPILEHVKDVTHIDTVHFLTDSPSSQYRNRKIFYIISQLQQQFPELKAVSWNYLESGHGKGAPDGIGAVIKRTADSTVRFGNDLGTLQDFWNILKLKIKNVELRMITYEDIEDKKIPKTVKMFKGTMQVHQVLWSSSSLSMTFRKLSCFFCPNGCICTHGYRLGYMDILKDANCINQQQDQILQEFLDSNTTPELIENSSERILAENVIGSNENLEGKLTSKHIDPLAKITKSPKVMILSDVRLDWTNTPFYKPNQAIKTCATKNFFNAFTEFITNEGQSSSTGNSLKETYKIKSVEDKENEIGIREYESSDDDEFKIF</sequence>
<dbReference type="EMBL" id="OU963906">
    <property type="protein sequence ID" value="CAH0398965.1"/>
    <property type="molecule type" value="Genomic_DNA"/>
</dbReference>
<name>A0ABN8ASZ2_CHISP</name>
<evidence type="ECO:0000256" key="2">
    <source>
        <dbReference type="SAM" id="MobiDB-lite"/>
    </source>
</evidence>
<feature type="compositionally biased region" description="Basic and acidic residues" evidence="2">
    <location>
        <begin position="23"/>
        <end position="62"/>
    </location>
</feature>
<accession>A0ABN8ASZ2</accession>
<organism evidence="3 4">
    <name type="scientific">Chilo suppressalis</name>
    <name type="common">Asiatic rice borer moth</name>
    <dbReference type="NCBI Taxonomy" id="168631"/>
    <lineage>
        <taxon>Eukaryota</taxon>
        <taxon>Metazoa</taxon>
        <taxon>Ecdysozoa</taxon>
        <taxon>Arthropoda</taxon>
        <taxon>Hexapoda</taxon>
        <taxon>Insecta</taxon>
        <taxon>Pterygota</taxon>
        <taxon>Neoptera</taxon>
        <taxon>Endopterygota</taxon>
        <taxon>Lepidoptera</taxon>
        <taxon>Glossata</taxon>
        <taxon>Ditrysia</taxon>
        <taxon>Pyraloidea</taxon>
        <taxon>Crambidae</taxon>
        <taxon>Crambinae</taxon>
        <taxon>Chilo</taxon>
    </lineage>
</organism>
<proteinExistence type="predicted"/>
<evidence type="ECO:0000313" key="3">
    <source>
        <dbReference type="EMBL" id="CAH0398965.1"/>
    </source>
</evidence>
<keyword evidence="4" id="KW-1185">Reference proteome</keyword>
<feature type="coiled-coil region" evidence="1">
    <location>
        <begin position="157"/>
        <end position="184"/>
    </location>
</feature>
<dbReference type="Proteomes" id="UP001153292">
    <property type="component" value="Chromosome 13"/>
</dbReference>
<protein>
    <submittedName>
        <fullName evidence="3">Uncharacterized protein</fullName>
    </submittedName>
</protein>
<evidence type="ECO:0000256" key="1">
    <source>
        <dbReference type="SAM" id="Coils"/>
    </source>
</evidence>
<evidence type="ECO:0000313" key="4">
    <source>
        <dbReference type="Proteomes" id="UP001153292"/>
    </source>
</evidence>
<keyword evidence="1" id="KW-0175">Coiled coil</keyword>
<feature type="region of interest" description="Disordered" evidence="2">
    <location>
        <begin position="1"/>
        <end position="127"/>
    </location>
</feature>
<dbReference type="PANTHER" id="PTHR46601:SF2">
    <property type="entry name" value="UBIQUITIN-LIKE PROTEASE FAMILY PROFILE DOMAIN-CONTAINING PROTEIN"/>
    <property type="match status" value="1"/>
</dbReference>
<reference evidence="3" key="1">
    <citation type="submission" date="2021-12" db="EMBL/GenBank/DDBJ databases">
        <authorList>
            <person name="King R."/>
        </authorList>
    </citation>
    <scope>NUCLEOTIDE SEQUENCE</scope>
</reference>
<gene>
    <name evidence="3" type="ORF">CHILSU_LOCUS2091</name>
</gene>
<dbReference type="PANTHER" id="PTHR46601">
    <property type="entry name" value="ULP_PROTEASE DOMAIN-CONTAINING PROTEIN"/>
    <property type="match status" value="1"/>
</dbReference>